<protein>
    <submittedName>
        <fullName evidence="2">Uncharacterized protein</fullName>
    </submittedName>
</protein>
<feature type="compositionally biased region" description="Basic and acidic residues" evidence="1">
    <location>
        <begin position="1"/>
        <end position="12"/>
    </location>
</feature>
<organism evidence="2 3">
    <name type="scientific">Eragrostis curvula</name>
    <name type="common">weeping love grass</name>
    <dbReference type="NCBI Taxonomy" id="38414"/>
    <lineage>
        <taxon>Eukaryota</taxon>
        <taxon>Viridiplantae</taxon>
        <taxon>Streptophyta</taxon>
        <taxon>Embryophyta</taxon>
        <taxon>Tracheophyta</taxon>
        <taxon>Spermatophyta</taxon>
        <taxon>Magnoliopsida</taxon>
        <taxon>Liliopsida</taxon>
        <taxon>Poales</taxon>
        <taxon>Poaceae</taxon>
        <taxon>PACMAD clade</taxon>
        <taxon>Chloridoideae</taxon>
        <taxon>Eragrostideae</taxon>
        <taxon>Eragrostidinae</taxon>
        <taxon>Eragrostis</taxon>
    </lineage>
</organism>
<dbReference type="EMBL" id="RWGY01000026">
    <property type="protein sequence ID" value="TVU22673.1"/>
    <property type="molecule type" value="Genomic_DNA"/>
</dbReference>
<feature type="compositionally biased region" description="Basic and acidic residues" evidence="1">
    <location>
        <begin position="95"/>
        <end position="110"/>
    </location>
</feature>
<feature type="region of interest" description="Disordered" evidence="1">
    <location>
        <begin position="1"/>
        <end position="159"/>
    </location>
</feature>
<comment type="caution">
    <text evidence="2">The sequence shown here is derived from an EMBL/GenBank/DDBJ whole genome shotgun (WGS) entry which is preliminary data.</text>
</comment>
<gene>
    <name evidence="2" type="ORF">EJB05_32388</name>
</gene>
<evidence type="ECO:0000256" key="1">
    <source>
        <dbReference type="SAM" id="MobiDB-lite"/>
    </source>
</evidence>
<feature type="compositionally biased region" description="Gly residues" evidence="1">
    <location>
        <begin position="193"/>
        <end position="202"/>
    </location>
</feature>
<feature type="non-terminal residue" evidence="2">
    <location>
        <position position="1"/>
    </location>
</feature>
<reference evidence="2 3" key="1">
    <citation type="journal article" date="2019" name="Sci. Rep.">
        <title>A high-quality genome of Eragrostis curvula grass provides insights into Poaceae evolution and supports new strategies to enhance forage quality.</title>
        <authorList>
            <person name="Carballo J."/>
            <person name="Santos B.A.C.M."/>
            <person name="Zappacosta D."/>
            <person name="Garbus I."/>
            <person name="Selva J.P."/>
            <person name="Gallo C.A."/>
            <person name="Diaz A."/>
            <person name="Albertini E."/>
            <person name="Caccamo M."/>
            <person name="Echenique V."/>
        </authorList>
    </citation>
    <scope>NUCLEOTIDE SEQUENCE [LARGE SCALE GENOMIC DNA]</scope>
    <source>
        <strain evidence="3">cv. Victoria</strain>
        <tissue evidence="2">Leaf</tissue>
    </source>
</reference>
<dbReference type="OrthoDB" id="1907061at2759"/>
<evidence type="ECO:0000313" key="2">
    <source>
        <dbReference type="EMBL" id="TVU22673.1"/>
    </source>
</evidence>
<feature type="compositionally biased region" description="Basic and acidic residues" evidence="1">
    <location>
        <begin position="134"/>
        <end position="157"/>
    </location>
</feature>
<proteinExistence type="predicted"/>
<evidence type="ECO:0000313" key="3">
    <source>
        <dbReference type="Proteomes" id="UP000324897"/>
    </source>
</evidence>
<feature type="compositionally biased region" description="Low complexity" evidence="1">
    <location>
        <begin position="64"/>
        <end position="79"/>
    </location>
</feature>
<feature type="region of interest" description="Disordered" evidence="1">
    <location>
        <begin position="185"/>
        <end position="212"/>
    </location>
</feature>
<name>A0A5J9UG21_9POAL</name>
<dbReference type="AlphaFoldDB" id="A0A5J9UG21"/>
<keyword evidence="3" id="KW-1185">Reference proteome</keyword>
<dbReference type="Proteomes" id="UP000324897">
    <property type="component" value="Unassembled WGS sequence"/>
</dbReference>
<accession>A0A5J9UG21</accession>
<feature type="compositionally biased region" description="Low complexity" evidence="1">
    <location>
        <begin position="13"/>
        <end position="33"/>
    </location>
</feature>
<sequence length="212" mass="21791">MASMQKSHDERAQSAAEKAADELAAARQQQQQGQHDDAGGGILGSVQESARSAMDAVRDTLSSGGAAPATAATTGTKGAASDRASQGVMDAARSAAERAREFAAEKKEGARQALAGDAVARKGETNESAWQQGEDVRRRAAEKAQEEQRSAADKGRSAMENIYGKARGAMGAFGEKMVMPTDVVEQKQSEAAGGEGNAGPRGAGATSRAPRT</sequence>
<dbReference type="Gramene" id="TVU22673">
    <property type="protein sequence ID" value="TVU22673"/>
    <property type="gene ID" value="EJB05_32388"/>
</dbReference>